<dbReference type="EMBL" id="CABFWN010000001">
    <property type="protein sequence ID" value="VUG16272.1"/>
    <property type="molecule type" value="Genomic_DNA"/>
</dbReference>
<feature type="region of interest" description="Disordered" evidence="1">
    <location>
        <begin position="458"/>
        <end position="480"/>
    </location>
</feature>
<feature type="compositionally biased region" description="Low complexity" evidence="1">
    <location>
        <begin position="458"/>
        <end position="468"/>
    </location>
</feature>
<protein>
    <submittedName>
        <fullName evidence="2">DEBR0S1_12420g1_1</fullName>
    </submittedName>
</protein>
<keyword evidence="3" id="KW-1185">Reference proteome</keyword>
<dbReference type="Proteomes" id="UP000478008">
    <property type="component" value="Unassembled WGS sequence"/>
</dbReference>
<feature type="region of interest" description="Disordered" evidence="1">
    <location>
        <begin position="801"/>
        <end position="823"/>
    </location>
</feature>
<feature type="compositionally biased region" description="Basic residues" evidence="1">
    <location>
        <begin position="238"/>
        <end position="248"/>
    </location>
</feature>
<proteinExistence type="predicted"/>
<sequence>MDSDPSEGATADIFADMFSGDGAVTSVHEQDVSANPTDSDNWVESLYQTIMDPTLASKSVTLLTESPINVATSSPTISQPSSPAPERRIGDCVAGESGPQLREEVEEEDEDEETINARSRGINGPGGAEKRAESAGSDHVTAFQPFALPTLEFLRDSLAKYTELLSKKEPMDSIPARTDFLVTHYCELHGLRLRPKAINECLAQIRRDRETAQLSARIGNKELLDEIRNLLVLSDKKRKAYNKKKSQRHQQQAEMHTSTPVKAAVLGGMGGAIGAGMYAAASGPTSAGNTATSSAGNPGNPAGNPASNPAGNSASAPASVAHPSASLSSISSSTPTPTPAQPAQQISTARSIRIGFCRGDASNFVGVADYGRLSQAVYREPYVQQLRARSMKVRASIDAVFGTRSSVAGENLLSHPLTYVGIPLHPARNSCFIDCDRDRMVSYAEVIVDIGQRDISGQTGQAGQTGSADTPGQAAEPGSAAVPPDFSSFVLLKVVTRVYSQAALLTCKTDPVTGYFVSPTSKFVRIMLPLQAGLWASLLNDLNNGIITEKRFDQICICQTLLVKCPGRGSNEGAGEFCPVHTFVWDFCSAGTPRQPPVAVTVLSGSNPRNMLTFPKLRGHKRARSRSLNELDRISVPPYLPEKGFYLKSRTPSGALSAVYPGFNNAVFSAPRCGRLQSAGSIGTSTGIPDFSAPYYETPLATPSDEPPVASAGHPVMFRANFSGPAPKPRPGRLALHPNTSAPVVYRPVPTPRVKPEDPAALLPTLAGGAGSSASNTSSSSIDAPQRHSVTVAEKLASCKPLAPAPGPASDGPGQLARPVKHPSKLSNAGVAEMAPKAGCLVESLKLRFDGNYKFRYYNPEGKSDDQYAADSKK</sequence>
<dbReference type="AlphaFoldDB" id="A0A7D9CY22"/>
<feature type="compositionally biased region" description="Polar residues" evidence="1">
    <location>
        <begin position="249"/>
        <end position="259"/>
    </location>
</feature>
<reference evidence="2 3" key="1">
    <citation type="submission" date="2019-07" db="EMBL/GenBank/DDBJ databases">
        <authorList>
            <person name="Friedrich A."/>
            <person name="Schacherer J."/>
        </authorList>
    </citation>
    <scope>NUCLEOTIDE SEQUENCE [LARGE SCALE GENOMIC DNA]</scope>
</reference>
<gene>
    <name evidence="2" type="ORF">DEBR0S1_12420G</name>
</gene>
<evidence type="ECO:0000313" key="3">
    <source>
        <dbReference type="Proteomes" id="UP000478008"/>
    </source>
</evidence>
<feature type="region of interest" description="Disordered" evidence="1">
    <location>
        <begin position="282"/>
        <end position="345"/>
    </location>
</feature>
<feature type="compositionally biased region" description="Acidic residues" evidence="1">
    <location>
        <begin position="104"/>
        <end position="114"/>
    </location>
</feature>
<organism evidence="2 3">
    <name type="scientific">Dekkera bruxellensis</name>
    <name type="common">Brettanomyces custersii</name>
    <dbReference type="NCBI Taxonomy" id="5007"/>
    <lineage>
        <taxon>Eukaryota</taxon>
        <taxon>Fungi</taxon>
        <taxon>Dikarya</taxon>
        <taxon>Ascomycota</taxon>
        <taxon>Saccharomycotina</taxon>
        <taxon>Pichiomycetes</taxon>
        <taxon>Pichiales</taxon>
        <taxon>Pichiaceae</taxon>
        <taxon>Brettanomyces</taxon>
    </lineage>
</organism>
<evidence type="ECO:0000313" key="2">
    <source>
        <dbReference type="EMBL" id="VUG16272.1"/>
    </source>
</evidence>
<feature type="region of interest" description="Disordered" evidence="1">
    <location>
        <begin position="71"/>
        <end position="136"/>
    </location>
</feature>
<name>A0A7D9CY22_DEKBR</name>
<feature type="region of interest" description="Disordered" evidence="1">
    <location>
        <begin position="724"/>
        <end position="787"/>
    </location>
</feature>
<accession>A0A7D9CY22</accession>
<feature type="compositionally biased region" description="Low complexity" evidence="1">
    <location>
        <begin position="293"/>
        <end position="345"/>
    </location>
</feature>
<feature type="compositionally biased region" description="Low complexity" evidence="1">
    <location>
        <begin position="759"/>
        <end position="781"/>
    </location>
</feature>
<feature type="region of interest" description="Disordered" evidence="1">
    <location>
        <begin position="238"/>
        <end position="259"/>
    </location>
</feature>
<feature type="compositionally biased region" description="Low complexity" evidence="1">
    <location>
        <begin position="71"/>
        <end position="81"/>
    </location>
</feature>
<evidence type="ECO:0000256" key="1">
    <source>
        <dbReference type="SAM" id="MobiDB-lite"/>
    </source>
</evidence>